<dbReference type="PANTHER" id="PTHR43877">
    <property type="entry name" value="AMINOALKYLPHOSPHONATE N-ACETYLTRANSFERASE-RELATED-RELATED"/>
    <property type="match status" value="1"/>
</dbReference>
<evidence type="ECO:0000256" key="2">
    <source>
        <dbReference type="ARBA" id="ARBA00023315"/>
    </source>
</evidence>
<dbReference type="CDD" id="cd04301">
    <property type="entry name" value="NAT_SF"/>
    <property type="match status" value="1"/>
</dbReference>
<reference evidence="4 5" key="1">
    <citation type="submission" date="2020-02" db="EMBL/GenBank/DDBJ databases">
        <title>Genome sequence of strain CCNWXJ40-4.</title>
        <authorList>
            <person name="Gao J."/>
            <person name="Sun J."/>
        </authorList>
    </citation>
    <scope>NUCLEOTIDE SEQUENCE [LARGE SCALE GENOMIC DNA]</scope>
    <source>
        <strain evidence="4 5">CCNWXJ 40-4</strain>
    </source>
</reference>
<organism evidence="4 5">
    <name type="scientific">Allomesorhizobium camelthorni</name>
    <dbReference type="NCBI Taxonomy" id="475069"/>
    <lineage>
        <taxon>Bacteria</taxon>
        <taxon>Pseudomonadati</taxon>
        <taxon>Pseudomonadota</taxon>
        <taxon>Alphaproteobacteria</taxon>
        <taxon>Hyphomicrobiales</taxon>
        <taxon>Phyllobacteriaceae</taxon>
        <taxon>Allomesorhizobium</taxon>
    </lineage>
</organism>
<dbReference type="Proteomes" id="UP001642900">
    <property type="component" value="Unassembled WGS sequence"/>
</dbReference>
<gene>
    <name evidence="4" type="ORF">G6N73_10325</name>
</gene>
<name>A0A6G4WAE6_9HYPH</name>
<evidence type="ECO:0000313" key="5">
    <source>
        <dbReference type="Proteomes" id="UP001642900"/>
    </source>
</evidence>
<evidence type="ECO:0000256" key="1">
    <source>
        <dbReference type="ARBA" id="ARBA00022679"/>
    </source>
</evidence>
<dbReference type="Pfam" id="PF00583">
    <property type="entry name" value="Acetyltransf_1"/>
    <property type="match status" value="1"/>
</dbReference>
<sequence length="183" mass="20117">MAISEHPAFSASAVRRASPADIDTLGVIAPAAYAAAYGYLWDDSAALARQLATFSAESFANLLERADTRLWVAQVDRSIVGFLTMVVGSSNPITDIPNGAEIPRIYLLPRAQRFGLGRQLLDSAVREAREEKLGHVWLDVMASAEDARRAYLRWGFSELGHRTFNKPVKAGFADMMVLIKHLN</sequence>
<dbReference type="InterPro" id="IPR016181">
    <property type="entry name" value="Acyl_CoA_acyltransferase"/>
</dbReference>
<dbReference type="SUPFAM" id="SSF55729">
    <property type="entry name" value="Acyl-CoA N-acyltransferases (Nat)"/>
    <property type="match status" value="1"/>
</dbReference>
<accession>A0A6G4WAE6</accession>
<feature type="domain" description="N-acetyltransferase" evidence="3">
    <location>
        <begin position="12"/>
        <end position="183"/>
    </location>
</feature>
<keyword evidence="2" id="KW-0012">Acyltransferase</keyword>
<keyword evidence="1" id="KW-0808">Transferase</keyword>
<evidence type="ECO:0000259" key="3">
    <source>
        <dbReference type="PROSITE" id="PS51186"/>
    </source>
</evidence>
<proteinExistence type="predicted"/>
<dbReference type="GO" id="GO:0016747">
    <property type="term" value="F:acyltransferase activity, transferring groups other than amino-acyl groups"/>
    <property type="evidence" value="ECO:0007669"/>
    <property type="project" value="InterPro"/>
</dbReference>
<protein>
    <submittedName>
        <fullName evidence="4">GNAT family N-acetyltransferase</fullName>
    </submittedName>
</protein>
<dbReference type="Gene3D" id="3.40.630.30">
    <property type="match status" value="1"/>
</dbReference>
<dbReference type="EMBL" id="JAAKZF010000010">
    <property type="protein sequence ID" value="NGO51569.1"/>
    <property type="molecule type" value="Genomic_DNA"/>
</dbReference>
<keyword evidence="5" id="KW-1185">Reference proteome</keyword>
<comment type="caution">
    <text evidence="4">The sequence shown here is derived from an EMBL/GenBank/DDBJ whole genome shotgun (WGS) entry which is preliminary data.</text>
</comment>
<evidence type="ECO:0000313" key="4">
    <source>
        <dbReference type="EMBL" id="NGO51569.1"/>
    </source>
</evidence>
<dbReference type="RefSeq" id="WP_165027156.1">
    <property type="nucleotide sequence ID" value="NZ_JAAKZF010000010.1"/>
</dbReference>
<dbReference type="PROSITE" id="PS51186">
    <property type="entry name" value="GNAT"/>
    <property type="match status" value="1"/>
</dbReference>
<dbReference type="InterPro" id="IPR000182">
    <property type="entry name" value="GNAT_dom"/>
</dbReference>
<dbReference type="AlphaFoldDB" id="A0A6G4WAE6"/>
<dbReference type="InterPro" id="IPR050832">
    <property type="entry name" value="Bact_Acetyltransf"/>
</dbReference>